<dbReference type="RefSeq" id="XP_066829991.1">
    <property type="nucleotide sequence ID" value="XM_066973121.1"/>
</dbReference>
<accession>A0ABP0ZL03</accession>
<evidence type="ECO:0000313" key="9">
    <source>
        <dbReference type="Proteomes" id="UP001497383"/>
    </source>
</evidence>
<evidence type="ECO:0000256" key="4">
    <source>
        <dbReference type="ARBA" id="ARBA00015935"/>
    </source>
</evidence>
<gene>
    <name evidence="8" type="ORF">LODBEIA_P30530</name>
</gene>
<keyword evidence="6" id="KW-0539">Nucleus</keyword>
<evidence type="ECO:0000256" key="2">
    <source>
        <dbReference type="ARBA" id="ARBA00004496"/>
    </source>
</evidence>
<sequence length="262" mass="28266">MSPSPRLVYEEPNVENTILYFTYQASSPAKFSPSEDDKFIMHGGSPSYTLKIHNNRGLLRDFSSDQVSLFVLSSSLLIWSNLDGLGLELPYQSIYLHALENRTLYLQVQNCKELGSLDSDADSVEIRLVEDEQVLGNTNPLLQRISGGASAIYEAMTVCSAMHADSEEDEEELLQDAHPGGSGSNSGLKAIEIPGSWLSDGEFGPETLLNINGQADDLGDHEDDGGSVAGMSVNIGISSVLGVKRSGEADGGLIQSKRNRVN</sequence>
<protein>
    <recommendedName>
        <fullName evidence="4">Protein LOT5</fullName>
    </recommendedName>
</protein>
<comment type="similarity">
    <text evidence="3">Belongs to the LOT5 family.</text>
</comment>
<dbReference type="Proteomes" id="UP001497383">
    <property type="component" value="Chromosome 3"/>
</dbReference>
<feature type="region of interest" description="Disordered" evidence="7">
    <location>
        <begin position="164"/>
        <end position="186"/>
    </location>
</feature>
<dbReference type="GeneID" id="92208249"/>
<dbReference type="InterPro" id="IPR011993">
    <property type="entry name" value="PH-like_dom_sf"/>
</dbReference>
<reference evidence="8 9" key="1">
    <citation type="submission" date="2024-03" db="EMBL/GenBank/DDBJ databases">
        <authorList>
            <person name="Brejova B."/>
        </authorList>
    </citation>
    <scope>NUCLEOTIDE SEQUENCE [LARGE SCALE GENOMIC DNA]</scope>
    <source>
        <strain evidence="8 9">CBS 14171</strain>
    </source>
</reference>
<keyword evidence="9" id="KW-1185">Reference proteome</keyword>
<dbReference type="InterPro" id="IPR039924">
    <property type="entry name" value="ICln/Lot5/Saf5"/>
</dbReference>
<proteinExistence type="inferred from homology"/>
<name>A0ABP0ZL03_9ASCO</name>
<dbReference type="Gene3D" id="2.30.29.30">
    <property type="entry name" value="Pleckstrin-homology domain (PH domain)/Phosphotyrosine-binding domain (PTB)"/>
    <property type="match status" value="1"/>
</dbReference>
<evidence type="ECO:0000256" key="7">
    <source>
        <dbReference type="SAM" id="MobiDB-lite"/>
    </source>
</evidence>
<evidence type="ECO:0000256" key="5">
    <source>
        <dbReference type="ARBA" id="ARBA00022490"/>
    </source>
</evidence>
<dbReference type="Pfam" id="PF03517">
    <property type="entry name" value="Voldacs"/>
    <property type="match status" value="1"/>
</dbReference>
<comment type="subcellular location">
    <subcellularLocation>
        <location evidence="2">Cytoplasm</location>
    </subcellularLocation>
    <subcellularLocation>
        <location evidence="1">Nucleus</location>
    </subcellularLocation>
</comment>
<dbReference type="PANTHER" id="PTHR21399">
    <property type="entry name" value="CHLORIDE CONDUCTANCE REGULATORY PROTEIN ICLN"/>
    <property type="match status" value="1"/>
</dbReference>
<dbReference type="PANTHER" id="PTHR21399:SF0">
    <property type="entry name" value="METHYLOSOME SUBUNIT PICLN"/>
    <property type="match status" value="1"/>
</dbReference>
<organism evidence="8 9">
    <name type="scientific">Lodderomyces beijingensis</name>
    <dbReference type="NCBI Taxonomy" id="1775926"/>
    <lineage>
        <taxon>Eukaryota</taxon>
        <taxon>Fungi</taxon>
        <taxon>Dikarya</taxon>
        <taxon>Ascomycota</taxon>
        <taxon>Saccharomycotina</taxon>
        <taxon>Pichiomycetes</taxon>
        <taxon>Debaryomycetaceae</taxon>
        <taxon>Candida/Lodderomyces clade</taxon>
        <taxon>Lodderomyces</taxon>
    </lineage>
</organism>
<evidence type="ECO:0000313" key="8">
    <source>
        <dbReference type="EMBL" id="CAK9438829.1"/>
    </source>
</evidence>
<evidence type="ECO:0000256" key="1">
    <source>
        <dbReference type="ARBA" id="ARBA00004123"/>
    </source>
</evidence>
<evidence type="ECO:0000256" key="6">
    <source>
        <dbReference type="ARBA" id="ARBA00023242"/>
    </source>
</evidence>
<keyword evidence="5" id="KW-0963">Cytoplasm</keyword>
<evidence type="ECO:0000256" key="3">
    <source>
        <dbReference type="ARBA" id="ARBA00006172"/>
    </source>
</evidence>
<dbReference type="EMBL" id="OZ022407">
    <property type="protein sequence ID" value="CAK9438829.1"/>
    <property type="molecule type" value="Genomic_DNA"/>
</dbReference>